<sequence length="132" mass="15440">MFNFVYTGKSGFCNKSNFISKPSDDGWWQSTNEDGTREVHEAESEEHHELFIIMLQECLIRFHLRKDTSLPILYFVSEDWWQGTEEKSINYIKLSIQKWASSKVVVYLAHKLIKLAISSTKKHFFTEAGTET</sequence>
<protein>
    <submittedName>
        <fullName evidence="1">Uncharacterized protein</fullName>
    </submittedName>
</protein>
<organism evidence="1 2">
    <name type="scientific">Diversispora epigaea</name>
    <dbReference type="NCBI Taxonomy" id="1348612"/>
    <lineage>
        <taxon>Eukaryota</taxon>
        <taxon>Fungi</taxon>
        <taxon>Fungi incertae sedis</taxon>
        <taxon>Mucoromycota</taxon>
        <taxon>Glomeromycotina</taxon>
        <taxon>Glomeromycetes</taxon>
        <taxon>Diversisporales</taxon>
        <taxon>Diversisporaceae</taxon>
        <taxon>Diversispora</taxon>
    </lineage>
</organism>
<reference evidence="1 2" key="1">
    <citation type="submission" date="2018-08" db="EMBL/GenBank/DDBJ databases">
        <title>Genome and evolution of the arbuscular mycorrhizal fungus Diversispora epigaea (formerly Glomus versiforme) and its bacterial endosymbionts.</title>
        <authorList>
            <person name="Sun X."/>
            <person name="Fei Z."/>
            <person name="Harrison M."/>
        </authorList>
    </citation>
    <scope>NUCLEOTIDE SEQUENCE [LARGE SCALE GENOMIC DNA]</scope>
    <source>
        <strain evidence="1 2">IT104</strain>
    </source>
</reference>
<evidence type="ECO:0000313" key="1">
    <source>
        <dbReference type="EMBL" id="RHZ80920.1"/>
    </source>
</evidence>
<accession>A0A397J815</accession>
<dbReference type="EMBL" id="PQFF01000121">
    <property type="protein sequence ID" value="RHZ80920.1"/>
    <property type="molecule type" value="Genomic_DNA"/>
</dbReference>
<proteinExistence type="predicted"/>
<name>A0A397J815_9GLOM</name>
<dbReference type="Proteomes" id="UP000266861">
    <property type="component" value="Unassembled WGS sequence"/>
</dbReference>
<gene>
    <name evidence="1" type="ORF">Glove_130g30</name>
</gene>
<evidence type="ECO:0000313" key="2">
    <source>
        <dbReference type="Proteomes" id="UP000266861"/>
    </source>
</evidence>
<keyword evidence="2" id="KW-1185">Reference proteome</keyword>
<dbReference type="AlphaFoldDB" id="A0A397J815"/>
<comment type="caution">
    <text evidence="1">The sequence shown here is derived from an EMBL/GenBank/DDBJ whole genome shotgun (WGS) entry which is preliminary data.</text>
</comment>